<proteinExistence type="inferred from homology"/>
<keyword evidence="24 32" id="KW-0175">Coiled coil</keyword>
<evidence type="ECO:0000256" key="32">
    <source>
        <dbReference type="HAMAP-Rule" id="MF_04083"/>
    </source>
</evidence>
<comment type="subcellular location">
    <molecule>Surface protein gp120</molecule>
    <subcellularLocation>
        <location evidence="32">Virion membrane</location>
        <topology evidence="32">Peripheral membrane protein</topology>
    </subcellularLocation>
    <subcellularLocation>
        <location evidence="32">Host cell membrane</location>
        <topology evidence="32">Peripheral membrane protein</topology>
    </subcellularLocation>
    <subcellularLocation>
        <location evidence="32">Host endosome membrane</location>
        <topology evidence="32">Single-pass type I membrane protein</topology>
    </subcellularLocation>
    <text evidence="32">The surface protein is not anchored to the viral envelope, but associates with the extravirion surface through its binding to TM. It is probably concentrated at the site of budding and incorporated into the virions possibly by contacts between the cytoplasmic tail of Env and the N-terminus of Gag.</text>
</comment>
<keyword evidence="13 32" id="KW-0165">Cleavage on pair of basic residues</keyword>
<protein>
    <recommendedName>
        <fullName evidence="32">Envelope glycoprotein gp160</fullName>
    </recommendedName>
    <alternativeName>
        <fullName evidence="32">Env polyprotein</fullName>
    </alternativeName>
    <component>
        <recommendedName>
            <fullName evidence="32">Surface protein gp120</fullName>
            <shortName evidence="32">SU</shortName>
        </recommendedName>
        <alternativeName>
            <fullName evidence="32">Glycoprotein 120</fullName>
            <shortName evidence="32">gp120</shortName>
        </alternativeName>
    </component>
    <component>
        <recommendedName>
            <fullName evidence="32">Transmembrane protein gp41</fullName>
            <shortName evidence="32">TM</shortName>
        </recommendedName>
        <alternativeName>
            <fullName evidence="32">Glycoprotein 41</fullName>
            <shortName evidence="32">gp41</shortName>
        </alternativeName>
    </component>
</protein>
<evidence type="ECO:0000256" key="30">
    <source>
        <dbReference type="ARBA" id="ARBA00023288"/>
    </source>
</evidence>
<feature type="lipid moiety-binding region" description="S-palmitoyl cysteine; by host" evidence="32">
    <location>
        <position position="741"/>
    </location>
</feature>
<evidence type="ECO:0000256" key="22">
    <source>
        <dbReference type="ARBA" id="ARBA00022989"/>
    </source>
</evidence>
<evidence type="ECO:0000256" key="2">
    <source>
        <dbReference type="ARBA" id="ARBA00004433"/>
    </source>
</evidence>
<organism evidence="36">
    <name type="scientific">Human immunodeficiency virus type 1</name>
    <name type="common">HIV-1</name>
    <dbReference type="NCBI Taxonomy" id="11676"/>
    <lineage>
        <taxon>Viruses</taxon>
        <taxon>Riboviria</taxon>
        <taxon>Pararnavirae</taxon>
        <taxon>Artverviricota</taxon>
        <taxon>Revtraviricetes</taxon>
        <taxon>Ortervirales</taxon>
        <taxon>Retroviridae</taxon>
        <taxon>Orthoretrovirinae</taxon>
        <taxon>Lentivirus</taxon>
        <taxon>Lentivirus humimdef1</taxon>
    </lineage>
</organism>
<dbReference type="GO" id="GO:0052031">
    <property type="term" value="P:symbiont-mediated perturbation of host defense response"/>
    <property type="evidence" value="ECO:0007669"/>
    <property type="project" value="UniProtKB-UniRule"/>
</dbReference>
<keyword evidence="16 32" id="KW-0732">Signal</keyword>
<keyword evidence="29 32" id="KW-0899">Viral immunoevasion</keyword>
<dbReference type="GO" id="GO:0005198">
    <property type="term" value="F:structural molecule activity"/>
    <property type="evidence" value="ECO:0007669"/>
    <property type="project" value="UniProtKB-UniRule"/>
</dbReference>
<keyword evidence="25 32" id="KW-0472">Membrane</keyword>
<comment type="domain">
    <text evidence="32">The YXXL motif is involved in determining the exact site of viral release at the surface of infected mononuclear cells and promotes endocytosis. YXXL and di-leucine endocytosis motifs interact directly or indirectly with the clathrin adapter complexes, opperate independently, and their activities are not additive.</text>
</comment>
<keyword evidence="12 32" id="KW-1162">Viral penetration into host cytoplasm</keyword>
<feature type="disulfide bond" evidence="32">
    <location>
        <begin position="221"/>
        <end position="232"/>
    </location>
</feature>
<dbReference type="Gene3D" id="1.10.287.210">
    <property type="match status" value="1"/>
</dbReference>
<dbReference type="FunFam" id="2.170.40.20:FF:000002">
    <property type="entry name" value="Envelope glycoprotein gp160"/>
    <property type="match status" value="1"/>
</dbReference>
<evidence type="ECO:0000256" key="10">
    <source>
        <dbReference type="ARBA" id="ARBA00022570"/>
    </source>
</evidence>
<keyword evidence="17 32" id="KW-1161">Viral attachment to host cell</keyword>
<keyword evidence="7 32" id="KW-1168">Fusion of virus membrane with host membrane</keyword>
<dbReference type="GO" id="GO:0044175">
    <property type="term" value="C:host cell endosome membrane"/>
    <property type="evidence" value="ECO:0007669"/>
    <property type="project" value="UniProtKB-SubCell"/>
</dbReference>
<organismHost>
    <name type="scientific">Homo sapiens</name>
    <name type="common">Human</name>
    <dbReference type="NCBI Taxonomy" id="9606"/>
</organismHost>
<keyword evidence="19 32" id="KW-1043">Host membrane</keyword>
<comment type="subcellular location">
    <subcellularLocation>
        <location evidence="3">Host cell membrane</location>
        <topology evidence="3">Peripheral membrane protein</topology>
    </subcellularLocation>
    <subcellularLocation>
        <location evidence="1">Host cell membrane</location>
        <topology evidence="1">Single-pass type I membrane protein</topology>
    </subcellularLocation>
    <subcellularLocation>
        <location evidence="2">Host endosome membrane</location>
        <topology evidence="2">Peripheral membrane protein</topology>
    </subcellularLocation>
    <subcellularLocation>
        <location evidence="5">Host endosome membrane</location>
        <topology evidence="5">Single-pass type I membrane protein</topology>
    </subcellularLocation>
    <subcellularLocation>
        <location evidence="6">Virion membrane</location>
        <topology evidence="6">Peripheral membrane protein</topology>
    </subcellularLocation>
    <subcellularLocation>
        <location evidence="4">Virion membrane</location>
        <topology evidence="4">Single-pass type I membrane protein</topology>
    </subcellularLocation>
</comment>
<evidence type="ECO:0000256" key="29">
    <source>
        <dbReference type="ARBA" id="ARBA00023280"/>
    </source>
</evidence>
<evidence type="ECO:0000259" key="34">
    <source>
        <dbReference type="Pfam" id="PF00516"/>
    </source>
</evidence>
<feature type="lipid moiety-binding region" description="S-palmitoyl cysteine; by host" evidence="32">
    <location>
        <position position="821"/>
    </location>
</feature>
<comment type="function">
    <text evidence="32">Transmembrane protein gp41: Acts as a class I viral fusion protein. Under the current model, the protein has at least 3 conformational states: pre-fusion native state, pre-hairpin intermediate state, and post-fusion hairpin state. During fusion of viral and target intracellular membranes, the coiled coil regions (heptad repeats) assume a trimer-of-hairpins structure, positioning the fusion peptide in close proximity to the C-terminal region of the ectodomain. The formation of this structure appears to drive apposition and subsequent fusion of viral and target cell membranes. Complete fusion occurs in host cell endosomes and is dynamin-dependent, however some lipid transfer might occur at the plasma membrane. The virus undergoes clathrin-dependent internalization long before endosomal fusion, thus minimizing the surface exposure of conserved viral epitopes during fusion and reducing the efficacy of inhibitors targeting these epitopes. Membranes fusion leads to delivery of the nucleocapsid into the cytoplasm.</text>
</comment>
<dbReference type="InterPro" id="IPR000777">
    <property type="entry name" value="HIV1_Gp120"/>
</dbReference>
<evidence type="ECO:0000256" key="33">
    <source>
        <dbReference type="RuleBase" id="RU363095"/>
    </source>
</evidence>
<keyword evidence="27 32" id="KW-1015">Disulfide bond</keyword>
<feature type="domain" description="Retroviral envelope protein GP41-like" evidence="35">
    <location>
        <begin position="507"/>
        <end position="697"/>
    </location>
</feature>
<feature type="domain" description="Human immunodeficiency virus 1 envelope glycoprotein Gp120" evidence="34">
    <location>
        <begin position="28"/>
        <end position="138"/>
    </location>
</feature>
<evidence type="ECO:0000256" key="28">
    <source>
        <dbReference type="ARBA" id="ARBA00023180"/>
    </source>
</evidence>
<comment type="domain">
    <text evidence="32">The CD4-binding region is targeted by the antibody b12.</text>
</comment>
<keyword evidence="20 32" id="KW-0261">Viral envelope protein</keyword>
<keyword evidence="10 32" id="KW-1165">Clathrin-mediated endocytosis of virus by host</keyword>
<dbReference type="Gene3D" id="2.170.40.20">
    <property type="entry name" value="Human immunodeficiency virus 1, Gp160, envelope glycoprotein"/>
    <property type="match status" value="2"/>
</dbReference>
<evidence type="ECO:0000256" key="19">
    <source>
        <dbReference type="ARBA" id="ARBA00022870"/>
    </source>
</evidence>
<feature type="disulfide bond" evidence="32">
    <location>
        <begin position="575"/>
        <end position="581"/>
    </location>
</feature>
<comment type="PTM">
    <text evidence="32">Palmitoylation of the transmembrane protein and of Env polyprotein (prior to its proteolytic cleavage) is essential for their association with host cell membrane lipid rafts. Palmitoylation is therefore required for envelope trafficking to classical lipid rafts, but not for viral replication.</text>
</comment>
<feature type="topological domain" description="Cytoplasmic" evidence="32">
    <location>
        <begin position="683"/>
        <end position="840"/>
    </location>
</feature>
<feature type="region of interest" description="CD4-binding loop" evidence="32">
    <location>
        <begin position="354"/>
        <end position="364"/>
    </location>
</feature>
<comment type="similarity">
    <text evidence="32">Belongs to the HIV-1 env protein family.</text>
</comment>
<comment type="domain">
    <text evidence="32">Some of the most genetically diverse regions of the viral genome are present in Env. They are called variable regions 1 through 5 (V1 through V5). Coreceptor usage of gp120 is determined mainly by the primary structure of the third variable region (V3) in the outer domain of gp120. The sequence of V3 determines which coreceptor, CCR5 and/or CXCR4 (corresponding to R5/macrophage, X4/T cell and R5X4/T cell and macrophage tropism), is used to trigger the fusion potential of the Env complex, and hence which cells the virus can infect. Binding to CCR5 involves a region adjacent in addition to V3.</text>
</comment>
<evidence type="ECO:0000256" key="13">
    <source>
        <dbReference type="ARBA" id="ARBA00022685"/>
    </source>
</evidence>
<evidence type="ECO:0000256" key="31">
    <source>
        <dbReference type="ARBA" id="ARBA00023296"/>
    </source>
</evidence>
<feature type="disulfide bond" evidence="32">
    <location>
        <begin position="211"/>
        <end position="240"/>
    </location>
</feature>
<evidence type="ECO:0000256" key="11">
    <source>
        <dbReference type="ARBA" id="ARBA00022581"/>
    </source>
</evidence>
<dbReference type="GO" id="GO:0019031">
    <property type="term" value="C:viral envelope"/>
    <property type="evidence" value="ECO:0007669"/>
    <property type="project" value="UniProtKB-KW"/>
</dbReference>
<dbReference type="InterPro" id="IPR036377">
    <property type="entry name" value="Gp120_core_sf"/>
</dbReference>
<dbReference type="GO" id="GO:1903908">
    <property type="term" value="P:positive regulation of plasma membrane raft polarization"/>
    <property type="evidence" value="ECO:0007669"/>
    <property type="project" value="UniProtKB-UniRule"/>
</dbReference>
<dbReference type="GO" id="GO:0016020">
    <property type="term" value="C:membrane"/>
    <property type="evidence" value="ECO:0007669"/>
    <property type="project" value="UniProtKB-UniRule"/>
</dbReference>
<comment type="function">
    <text evidence="32">Envelope glycoprotein gp160: Oligomerizes in the host endoplasmic reticulum into predominantly trimers. In a second time, gp160 transits in the host Golgi, where glycosylation is completed. The precursor is then proteolytically cleaved in the trans-Golgi and thereby activated by cellular furin or furin-like proteases to produce gp120 and gp41.</text>
</comment>
<evidence type="ECO:0000256" key="7">
    <source>
        <dbReference type="ARBA" id="ARBA00022506"/>
    </source>
</evidence>
<dbReference type="SUPFAM" id="SSF56502">
    <property type="entry name" value="gp120 core"/>
    <property type="match status" value="2"/>
</dbReference>
<keyword evidence="18 32" id="KW-0946">Virion</keyword>
<feature type="short sequence motif" description="YXXL motif; contains endocytosis signal" evidence="32">
    <location>
        <begin position="689"/>
        <end position="692"/>
    </location>
</feature>
<comment type="PTM">
    <text evidence="32">Highly glycosylated by host. The high number of glycan on the protein is reffered to as 'glycan shield' because it contributes to hide protein sequence from adaptive immune system.</text>
</comment>
<keyword evidence="31 32" id="KW-1160">Virus entry into host cell</keyword>
<dbReference type="CDD" id="cd09909">
    <property type="entry name" value="HIV-1-like_HR1-HR2"/>
    <property type="match status" value="1"/>
</dbReference>
<evidence type="ECO:0000256" key="15">
    <source>
        <dbReference type="ARBA" id="ARBA00022703"/>
    </source>
</evidence>
<dbReference type="GO" id="GO:0020002">
    <property type="term" value="C:host cell plasma membrane"/>
    <property type="evidence" value="ECO:0007669"/>
    <property type="project" value="UniProtKB-SubCell"/>
</dbReference>
<dbReference type="SUPFAM" id="SSF58069">
    <property type="entry name" value="Virus ectodomain"/>
    <property type="match status" value="1"/>
</dbReference>
<name>A0A3G5NC93_HV1</name>
<keyword evidence="15 32" id="KW-0053">Apoptosis</keyword>
<evidence type="ECO:0000313" key="36">
    <source>
        <dbReference type="EMBL" id="AYX47118.1"/>
    </source>
</evidence>
<dbReference type="Gene3D" id="1.20.5.490">
    <property type="entry name" value="Single helix bin"/>
    <property type="match status" value="1"/>
</dbReference>
<feature type="domain" description="Human immunodeficiency virus 1 envelope glycoprotein Gp120" evidence="34">
    <location>
        <begin position="142"/>
        <end position="488"/>
    </location>
</feature>
<dbReference type="FunFam" id="2.170.40.20:FF:000003">
    <property type="entry name" value="Envelope glycoprotein gp160"/>
    <property type="match status" value="1"/>
</dbReference>
<evidence type="ECO:0000256" key="18">
    <source>
        <dbReference type="ARBA" id="ARBA00022844"/>
    </source>
</evidence>
<evidence type="ECO:0000256" key="27">
    <source>
        <dbReference type="ARBA" id="ARBA00023157"/>
    </source>
</evidence>
<evidence type="ECO:0000256" key="16">
    <source>
        <dbReference type="ARBA" id="ARBA00022729"/>
    </source>
</evidence>
<evidence type="ECO:0000256" key="12">
    <source>
        <dbReference type="ARBA" id="ARBA00022595"/>
    </source>
</evidence>
<comment type="subunit">
    <text evidence="32">The mature envelope protein (Env) consists of a homotrimer of non-covalently associated gp120-gp41 heterodimers. The resulting complex protrudes from the virus surface as a spike. There seems to be as few as 10 spikes on the average virion. Surface protein gp120 interacts with host CD4, CCR5 and CXCR4. Gp120 also interacts with the C-type lectins CD209/DC-SIGN and CLEC4M/DC-SIGNR (collectively referred to as DC-SIGN(R)). Gp120 and gp41 interact with GalCer. Gp120 interacts with host ITGA4/ITGB7 complex; on CD4+ T-cells, this interaction results in rapid activation of integrin ITGAL/LFA-1, which facilitates efficient cell-to-cell spreading of HIV-1. Gp120 interacts with cell-associated heparan sulfate; this interaction increases virus infectivity on permissive cells and may be involved in infection of CD4- cells.</text>
</comment>
<evidence type="ECO:0000256" key="5">
    <source>
        <dbReference type="ARBA" id="ARBA00004578"/>
    </source>
</evidence>
<keyword evidence="8 32" id="KW-1170">Fusion of virus membrane with host endosomal membrane</keyword>
<evidence type="ECO:0000256" key="24">
    <source>
        <dbReference type="ARBA" id="ARBA00023054"/>
    </source>
</evidence>
<keyword evidence="22 32" id="KW-1133">Transmembrane helix</keyword>
<evidence type="ECO:0000256" key="23">
    <source>
        <dbReference type="ARBA" id="ARBA00023046"/>
    </source>
</evidence>
<comment type="domain">
    <text evidence="32 33">The 17 amino acids long immunosuppressive region is present in many retroviral envelope proteins. Synthetic peptides derived from this relatively conserved sequence inhibit immune function in vitro and in vivo.</text>
</comment>
<comment type="subcellular location">
    <molecule>Transmembrane protein gp41</molecule>
    <subcellularLocation>
        <location evidence="32">Virion membrane</location>
        <topology evidence="32">Single-pass type I membrane protein</topology>
    </subcellularLocation>
    <subcellularLocation>
        <location evidence="32">Host cell membrane</location>
        <topology evidence="32">Single-pass type I membrane protein</topology>
    </subcellularLocation>
    <subcellularLocation>
        <location evidence="32">Host endosome membrane</location>
        <topology evidence="32">Single-pass type I membrane protein</topology>
    </subcellularLocation>
    <text evidence="32">It is probably concentrated at the site of budding and incorporated into the virions possibly by contacts between the cytoplasmic tail of Env and the N-terminus of Gag.</text>
</comment>
<comment type="miscellaneous">
    <text evidence="32">HIV-1 lineages are divided in three main groups, M (for Major), O (for Outlier), and N (for New, or Non-M, Non-O). The vast majority of strains found worldwide belong to the group M. Group O seems to be endemic to and largely confined to Cameroon and neighboring countries in West Central Africa, where these viruses represent a small minority of HIV-1 strains. The group N is represented by a limited number of isolates from Cameroonian persons. The group M is further subdivided in 9 clades or subtypes (A to D, F to H, J and K).</text>
</comment>
<evidence type="ECO:0000256" key="21">
    <source>
        <dbReference type="ARBA" id="ARBA00022890"/>
    </source>
</evidence>
<comment type="miscellaneous">
    <text evidence="32">Inhibitors targeting HIV-1 viral envelope proteins are used as antiretroviral drugs. Attachment of virions to the cell surface via non-specific interactions and CD4 binding can be blocked by inhibitors that include cyanovirin-N, cyclotriazadisulfonamide analogs, PRO 2000, TNX 355 and PRO 542. In addition, BMS 806 can block CD4-induced conformational changes. Env interactions with the coreceptor molecules can be targeted by CCR5 antagonists including SCH-D, maraviroc (UK 427857) and aplaviroc (GW 873140), and the CXCR4 antagonist AMD 070. Fusion of viral and cellular membranes can be inhibited by peptides such as enfuvirtide and tifuvirtide (T 1249). Resistance to inhibitors associated with mutations in Env are observed. Most of the time, single mutations confer only a modest reduction in drug susceptibility. Combination of several mutations is usually required to develop a high-level drug resistance.</text>
</comment>
<comment type="domain">
    <text evidence="32">The membrane proximal external region (MPER) present in gp41 is a tryptophan-rich region recognized by the antibodies 2F5, Z13, and 4E10. MPER seems to play a role in fusion.</text>
</comment>
<dbReference type="GO" id="GO:0019082">
    <property type="term" value="P:viral protein processing"/>
    <property type="evidence" value="ECO:0007669"/>
    <property type="project" value="UniProtKB-UniRule"/>
</dbReference>
<dbReference type="GO" id="GO:0019064">
    <property type="term" value="P:fusion of virus membrane with host plasma membrane"/>
    <property type="evidence" value="ECO:0007669"/>
    <property type="project" value="UniProtKB-UniRule"/>
</dbReference>
<feature type="transmembrane region" description="Helical" evidence="33">
    <location>
        <begin position="655"/>
        <end position="682"/>
    </location>
</feature>
<feature type="site" description="Cleavage; by host furin" evidence="32">
    <location>
        <begin position="488"/>
        <end position="489"/>
    </location>
</feature>
<feature type="disulfide bond" evidence="32">
    <location>
        <begin position="48"/>
        <end position="68"/>
    </location>
</feature>
<keyword evidence="26 32" id="KW-0564">Palmitate</keyword>
<sequence>MRVRGMLRNWQRWVIWGILGFCSVWGNLWVTVYYGVPVWKEAKTTLFCASDAKAYEREVHNIWATHACVPTDPNPQELVLENVTENFNMWKNDMVDQMHEDIISLWDESLKPCVKLTPLCVTLNCSNVNGTGNVTNQNIVNITEEMKSCSFNITTELRDRKQKVYALFYRLDIVPLNNNKSEEYRLISCNTSSITQACPKVSFDPIPIHYCAPAGFAILKCNNKTFNGTGPCHNVSTVQCTHGIKPVVSTQLLLNGSLAEGEIIIRSQNLTNNAKTIIVHLNQSVEINCTRPGNNTRTSVRIGPGQAYFINDIIGDIRRAYCNISTEAWNKTLQAVRKKLEEHFPNRTISFNSASGGDLEVTTHSFNCGGEFFYCNTSKLFTDNRTESNETIIIPCKIKQIINMWQKVGRAMYAPPIAGNIACRSNITGLLLSRDGGNNNHIETFRPEGGDMRDNWRSELYKYKVVEIKPLGIAPTRAKRRVVERQKRAVGIGAVFLGFLGAAGSTMGAASITLTVQARQLLSGIVQQQSNLLRAIEAQQHMLQLTVWGIKQLQARVLAIERYLKDQQLLGIWGCSGKLICTTAVPWNSTWSNKTQEDIWENMTWMQWDREIDNYTNTIYQLLEQSQNQQEKNEQDLLALDKWDSLWSWFSITNWLWYIKIFIMIIGGLIGLRIIFAVLSIVNRVRQGYSPLSFQTLIPNPRGPDRLGGIEEEGGEQDKDRSVRLVSGFLSLAWDDLRSLCLFSYHRLRDLLLVTARAAEHLGHSSLRGLQRVWEALKYLGSLVQYWGLELKKSAINLIDTLAIAVGEGTDRIIEVLQRICRAILNIPTRIRQGLEAALL</sequence>
<accession>A0A3G5NC93</accession>
<evidence type="ECO:0000256" key="14">
    <source>
        <dbReference type="ARBA" id="ARBA00022692"/>
    </source>
</evidence>
<evidence type="ECO:0000256" key="20">
    <source>
        <dbReference type="ARBA" id="ARBA00022879"/>
    </source>
</evidence>
<dbReference type="GO" id="GO:0055036">
    <property type="term" value="C:virion membrane"/>
    <property type="evidence" value="ECO:0007669"/>
    <property type="project" value="UniProtKB-SubCell"/>
</dbReference>
<comment type="PTM">
    <text evidence="32">Specific enzymatic cleavages in vivo yield mature proteins. Envelope glycoproteins are synthesized as a inactive precursor that is heavily N-glycosylated and processed likely by host cell furin in the Golgi to yield the mature SU and TM proteins. The cleavage site between SU and TM requires the minimal sequence [KR]-X-[KR]-R. About 2 of the 9 disulfide bonds of gp41 are reduced by P4HB/PDI, following binding to CD4 receptor.</text>
</comment>
<keyword evidence="30 32" id="KW-0449">Lipoprotein</keyword>
<evidence type="ECO:0000256" key="6">
    <source>
        <dbReference type="ARBA" id="ARBA00004650"/>
    </source>
</evidence>
<feature type="region of interest" description="MPER; binding to GalCer" evidence="32">
    <location>
        <begin position="639"/>
        <end position="660"/>
    </location>
</feature>
<dbReference type="Pfam" id="PF00516">
    <property type="entry name" value="GP120"/>
    <property type="match status" value="2"/>
</dbReference>
<keyword evidence="14 32" id="KW-0812">Transmembrane</keyword>
<keyword evidence="23 32" id="KW-1039">Host endosome</keyword>
<gene>
    <name evidence="32 36" type="primary">env</name>
</gene>
<dbReference type="GO" id="GO:0019062">
    <property type="term" value="P:virion attachment to host cell"/>
    <property type="evidence" value="ECO:0007669"/>
    <property type="project" value="UniProtKB-UniRule"/>
</dbReference>
<dbReference type="FunFam" id="1.10.287.210:FF:000001">
    <property type="entry name" value="Envelope glycoprotein gp160"/>
    <property type="match status" value="1"/>
</dbReference>
<dbReference type="GO" id="GO:1903911">
    <property type="term" value="P:positive regulation of receptor clustering"/>
    <property type="evidence" value="ECO:0007669"/>
    <property type="project" value="UniProtKB-UniRule"/>
</dbReference>
<reference evidence="36" key="1">
    <citation type="journal article" date="2018" name="Cell Rep.">
        <title>Completeness of HIV-1 Envelope Glycan Shield at Transmission Determines Neutralization Breadth.</title>
        <authorList>
            <person name="Wagh K."/>
            <person name="Kreider E.F."/>
            <person name="Li Y."/>
            <person name="Barbian H.J."/>
            <person name="Learn G.H."/>
            <person name="Giorgi E."/>
            <person name="Hraber P.T."/>
            <person name="Decker T.G."/>
            <person name="Smith A.G."/>
            <person name="Gondim M.V."/>
            <person name="Gillis L."/>
            <person name="Wandzilak J."/>
            <person name="Chuang G.Y."/>
            <person name="Rawi R."/>
            <person name="Cai F."/>
            <person name="Pellegrino P."/>
            <person name="Williams I."/>
            <person name="Overbaugh J."/>
            <person name="Gao F."/>
            <person name="Kwong P.D."/>
            <person name="Haynes B.F."/>
            <person name="Shaw G.M."/>
            <person name="Borrow P."/>
            <person name="Seaman M.S."/>
            <person name="Hahn B.H."/>
            <person name="Korber B."/>
        </authorList>
    </citation>
    <scope>NUCLEOTIDE SEQUENCE</scope>
    <source>
        <strain evidence="36">CH1012_3_d0743_ipe017_25_45</strain>
    </source>
</reference>
<dbReference type="Pfam" id="PF00517">
    <property type="entry name" value="GP41"/>
    <property type="match status" value="1"/>
</dbReference>
<keyword evidence="21 32" id="KW-1164">Virus endocytosis by host</keyword>
<keyword evidence="11 32" id="KW-0945">Host-virus interaction</keyword>
<dbReference type="EMBL" id="MG899433">
    <property type="protein sequence ID" value="AYX47118.1"/>
    <property type="molecule type" value="Genomic_RNA"/>
</dbReference>
<dbReference type="InterPro" id="IPR000328">
    <property type="entry name" value="GP41-like"/>
</dbReference>
<comment type="caution">
    <text evidence="32 33">Lacks conserved residue(s) required for the propagation of feature annotation.</text>
</comment>
<feature type="region of interest" description="Immunosuppression" evidence="32">
    <location>
        <begin position="551"/>
        <end position="569"/>
    </location>
</feature>
<feature type="transmembrane region" description="Helical" evidence="33">
    <location>
        <begin position="489"/>
        <end position="512"/>
    </location>
</feature>
<keyword evidence="28 32" id="KW-0325">Glycoprotein</keyword>
<evidence type="ECO:0000256" key="26">
    <source>
        <dbReference type="ARBA" id="ARBA00023139"/>
    </source>
</evidence>
<feature type="coiled-coil region" evidence="32">
    <location>
        <begin position="610"/>
        <end position="644"/>
    </location>
</feature>
<dbReference type="HAMAP" id="MF_04083">
    <property type="entry name" value="HIV_ENV"/>
    <property type="match status" value="1"/>
</dbReference>
<feature type="chain" id="PRO_5023395255" description="Transmembrane protein gp41" evidence="32">
    <location>
        <begin position="489"/>
        <end position="840"/>
    </location>
</feature>
<evidence type="ECO:0000259" key="35">
    <source>
        <dbReference type="Pfam" id="PF00517"/>
    </source>
</evidence>
<comment type="function">
    <text evidence="32">Surface protein gp120: Attaches the virus to the host lymphoid cell by binding to the primary receptor CD4. This interaction induces a structural rearrangement creating a high affinity binding site for a chemokine coreceptor like CXCR4 and/or CCR5. Acts as a ligand for CD209/DC-SIGN and CLEC4M/DC-SIGNR, which are respectively found on dendritic cells (DCs), and on endothelial cells of liver sinusoids and lymph node sinuses. These interactions allow capture of viral particles at mucosal surfaces by these cells and subsequent transmission to permissive cells. HIV subverts the migration properties of dendritic cells to gain access to CD4+ T-cells in lymph nodes. Virus transmission to permissive T-cells occurs either in trans (without DCs infection, through viral capture and transmission), or in cis (following DCs productive infection, through the usual CD4-gp120 interaction), thereby inducing a robust infection. In trans infection, bound virions remain infectious over days and it is proposed that they are not degraded, but protected in non-lysosomal acidic organelles within the DCs close to the cell membrane thus contributing to the viral infectious potential during DCs' migration from the periphery to the lymphoid tissues. On arrival at lymphoid tissues, intact virions recycle back to DCs' cell surface allowing virus transmission to CD4+ T-cells.</text>
</comment>
<feature type="region of interest" description="Fusion peptide" evidence="32">
    <location>
        <begin position="489"/>
        <end position="509"/>
    </location>
</feature>
<dbReference type="GO" id="GO:0039654">
    <property type="term" value="P:fusion of virus membrane with host endosome membrane"/>
    <property type="evidence" value="ECO:0007669"/>
    <property type="project" value="UniProtKB-UniRule"/>
</dbReference>
<evidence type="ECO:0000256" key="9">
    <source>
        <dbReference type="ARBA" id="ARBA00022511"/>
    </source>
</evidence>
<evidence type="ECO:0000256" key="3">
    <source>
        <dbReference type="ARBA" id="ARBA00004505"/>
    </source>
</evidence>
<keyword evidence="9 32" id="KW-1032">Host cell membrane</keyword>
<dbReference type="InterPro" id="IPR037527">
    <property type="entry name" value="Gp160"/>
</dbReference>
<evidence type="ECO:0000256" key="1">
    <source>
        <dbReference type="ARBA" id="ARBA00004402"/>
    </source>
</evidence>
<feature type="transmembrane region" description="Helical" evidence="33">
    <location>
        <begin position="13"/>
        <end position="36"/>
    </location>
</feature>
<feature type="chain" id="PRO_5023395256" description="Envelope glycoprotein gp160" evidence="32">
    <location>
        <begin position="27"/>
        <end position="840"/>
    </location>
</feature>
<dbReference type="GO" id="GO:0075512">
    <property type="term" value="P:clathrin-dependent endocytosis of virus by host cell"/>
    <property type="evidence" value="ECO:0007669"/>
    <property type="project" value="UniProtKB-UniRule"/>
</dbReference>
<evidence type="ECO:0000256" key="8">
    <source>
        <dbReference type="ARBA" id="ARBA00022510"/>
    </source>
</evidence>
<evidence type="ECO:0000256" key="17">
    <source>
        <dbReference type="ARBA" id="ARBA00022804"/>
    </source>
</evidence>
<evidence type="ECO:0000256" key="25">
    <source>
        <dbReference type="ARBA" id="ARBA00023136"/>
    </source>
</evidence>
<evidence type="ECO:0000256" key="4">
    <source>
        <dbReference type="ARBA" id="ARBA00004563"/>
    </source>
</evidence>
<feature type="short sequence motif" description="Di-leucine internalization motif" evidence="32">
    <location>
        <begin position="839"/>
        <end position="840"/>
    </location>
</feature>